<dbReference type="PANTHER" id="PTHR42647:SF12">
    <property type="entry name" value="BOI-RELATED E3 UBIQUITIN-PROTEIN LIGASE 2-RELATED"/>
    <property type="match status" value="1"/>
</dbReference>
<sequence>MKLTKLENETVFEERVKSQCVENQILRDLTQKNEATTNTLRCNIKQVLAQVHCDQNQHHVADEALADDTQLCCGSNFEQIERRTLAECSAPNVHNTDCNDGCTCTGNSRDNGGWKSCSYSNSRRKRFCRNCGKEESSMLIFPCRHLCLCTVCRSLINTN</sequence>
<dbReference type="PANTHER" id="PTHR42647">
    <property type="entry name" value="SBP (S-RIBONUCLEASE BINDING PROTEIN) FAMILY PROTEIN"/>
    <property type="match status" value="1"/>
</dbReference>
<evidence type="ECO:0000256" key="2">
    <source>
        <dbReference type="ARBA" id="ARBA00022771"/>
    </source>
</evidence>
<dbReference type="EMBL" id="JBFOLJ010000002">
    <property type="protein sequence ID" value="KAL2551808.1"/>
    <property type="molecule type" value="Genomic_DNA"/>
</dbReference>
<evidence type="ECO:0000313" key="5">
    <source>
        <dbReference type="Proteomes" id="UP001604277"/>
    </source>
</evidence>
<accession>A0ABD1WSY2</accession>
<keyword evidence="1" id="KW-0479">Metal-binding</keyword>
<keyword evidence="5" id="KW-1185">Reference proteome</keyword>
<gene>
    <name evidence="4" type="ORF">Fot_05427</name>
</gene>
<name>A0ABD1WSY2_9LAMI</name>
<proteinExistence type="predicted"/>
<organism evidence="4 5">
    <name type="scientific">Forsythia ovata</name>
    <dbReference type="NCBI Taxonomy" id="205694"/>
    <lineage>
        <taxon>Eukaryota</taxon>
        <taxon>Viridiplantae</taxon>
        <taxon>Streptophyta</taxon>
        <taxon>Embryophyta</taxon>
        <taxon>Tracheophyta</taxon>
        <taxon>Spermatophyta</taxon>
        <taxon>Magnoliopsida</taxon>
        <taxon>eudicotyledons</taxon>
        <taxon>Gunneridae</taxon>
        <taxon>Pentapetalae</taxon>
        <taxon>asterids</taxon>
        <taxon>lamiids</taxon>
        <taxon>Lamiales</taxon>
        <taxon>Oleaceae</taxon>
        <taxon>Forsythieae</taxon>
        <taxon>Forsythia</taxon>
    </lineage>
</organism>
<evidence type="ECO:0000256" key="3">
    <source>
        <dbReference type="ARBA" id="ARBA00022833"/>
    </source>
</evidence>
<keyword evidence="2" id="KW-0863">Zinc-finger</keyword>
<dbReference type="AlphaFoldDB" id="A0ABD1WSY2"/>
<evidence type="ECO:0000313" key="4">
    <source>
        <dbReference type="EMBL" id="KAL2551808.1"/>
    </source>
</evidence>
<keyword evidence="3" id="KW-0862">Zinc</keyword>
<comment type="caution">
    <text evidence="4">The sequence shown here is derived from an EMBL/GenBank/DDBJ whole genome shotgun (WGS) entry which is preliminary data.</text>
</comment>
<dbReference type="GO" id="GO:0008270">
    <property type="term" value="F:zinc ion binding"/>
    <property type="evidence" value="ECO:0007669"/>
    <property type="project" value="UniProtKB-KW"/>
</dbReference>
<dbReference type="PIRSF" id="PIRSF036836">
    <property type="entry name" value="RNase_bind_SBP1"/>
    <property type="match status" value="1"/>
</dbReference>
<evidence type="ECO:0000256" key="1">
    <source>
        <dbReference type="ARBA" id="ARBA00022723"/>
    </source>
</evidence>
<dbReference type="Pfam" id="PF13920">
    <property type="entry name" value="zf-C3HC4_3"/>
    <property type="match status" value="1"/>
</dbReference>
<reference evidence="5" key="1">
    <citation type="submission" date="2024-07" db="EMBL/GenBank/DDBJ databases">
        <title>Two chromosome-level genome assemblies of Korean endemic species Abeliophyllum distichum and Forsythia ovata (Oleaceae).</title>
        <authorList>
            <person name="Jang H."/>
        </authorList>
    </citation>
    <scope>NUCLEOTIDE SEQUENCE [LARGE SCALE GENOMIC DNA]</scope>
</reference>
<dbReference type="Proteomes" id="UP001604277">
    <property type="component" value="Unassembled WGS sequence"/>
</dbReference>
<protein>
    <submittedName>
        <fullName evidence="4">BOI-related E3 ubiquitin-protein ligase</fullName>
    </submittedName>
</protein>